<dbReference type="OrthoDB" id="7926359at2"/>
<organism evidence="2 3">
    <name type="scientific">Pararhizobium antarcticum</name>
    <dbReference type="NCBI Taxonomy" id="1798805"/>
    <lineage>
        <taxon>Bacteria</taxon>
        <taxon>Pseudomonadati</taxon>
        <taxon>Pseudomonadota</taxon>
        <taxon>Alphaproteobacteria</taxon>
        <taxon>Hyphomicrobiales</taxon>
        <taxon>Rhizobiaceae</taxon>
        <taxon>Rhizobium/Agrobacterium group</taxon>
        <taxon>Pararhizobium</taxon>
    </lineage>
</organism>
<evidence type="ECO:0000256" key="1">
    <source>
        <dbReference type="SAM" id="Phobius"/>
    </source>
</evidence>
<reference evidence="2 3" key="1">
    <citation type="submission" date="2016-02" db="EMBL/GenBank/DDBJ databases">
        <title>Genome sequencing of a beta-galactosidase producing bacteria Rhizobium sp. 59.</title>
        <authorList>
            <person name="Wang D."/>
            <person name="Kot W."/>
            <person name="Qin Y."/>
            <person name="Hansen L."/>
            <person name="Naqvi K."/>
            <person name="Rensing C."/>
        </authorList>
    </citation>
    <scope>NUCLEOTIDE SEQUENCE [LARGE SCALE GENOMIC DNA]</scope>
    <source>
        <strain evidence="2 3">59</strain>
    </source>
</reference>
<keyword evidence="1" id="KW-0472">Membrane</keyword>
<evidence type="ECO:0000313" key="3">
    <source>
        <dbReference type="Proteomes" id="UP000182661"/>
    </source>
</evidence>
<keyword evidence="2" id="KW-0282">Flagellum</keyword>
<sequence length="184" mass="19676">MSLNDQDADEVVPQRKRGERLPTIDKALGAAGIVLAAIATFFPWYAFLHQDTFSMPAPWSGATRDLAEKVGSGTVASLSSDGKPESDPEIRTAVDELFTATVPMSAVDDTSASEKDGIDQPFPGSSGFKLMHVANGRALIEDASGMYLVRVGSVLPDNSRLATLEKREGSWVLITTNGDVFETN</sequence>
<evidence type="ECO:0000313" key="2">
    <source>
        <dbReference type="EMBL" id="OJF96305.1"/>
    </source>
</evidence>
<accession>A0A657LW21</accession>
<proteinExistence type="predicted"/>
<keyword evidence="1" id="KW-1133">Transmembrane helix</keyword>
<comment type="caution">
    <text evidence="2">The sequence shown here is derived from an EMBL/GenBank/DDBJ whole genome shotgun (WGS) entry which is preliminary data.</text>
</comment>
<protein>
    <submittedName>
        <fullName evidence="2">Flagellar protein</fullName>
    </submittedName>
</protein>
<feature type="transmembrane region" description="Helical" evidence="1">
    <location>
        <begin position="27"/>
        <end position="47"/>
    </location>
</feature>
<name>A0A657LW21_9HYPH</name>
<keyword evidence="1" id="KW-0812">Transmembrane</keyword>
<keyword evidence="2" id="KW-0969">Cilium</keyword>
<dbReference type="EMBL" id="LSRP01000088">
    <property type="protein sequence ID" value="OJF96305.1"/>
    <property type="molecule type" value="Genomic_DNA"/>
</dbReference>
<dbReference type="RefSeq" id="WP_071833464.1">
    <property type="nucleotide sequence ID" value="NZ_LSRP01000088.1"/>
</dbReference>
<keyword evidence="2" id="KW-0966">Cell projection</keyword>
<keyword evidence="3" id="KW-1185">Reference proteome</keyword>
<gene>
    <name evidence="2" type="ORF">AX760_18060</name>
</gene>
<dbReference type="Proteomes" id="UP000182661">
    <property type="component" value="Unassembled WGS sequence"/>
</dbReference>
<dbReference type="AlphaFoldDB" id="A0A657LW21"/>